<dbReference type="Pfam" id="PF09827">
    <property type="entry name" value="CRISPR_Cas2"/>
    <property type="match status" value="1"/>
</dbReference>
<dbReference type="NCBIfam" id="TIGR01573">
    <property type="entry name" value="cas2"/>
    <property type="match status" value="1"/>
</dbReference>
<dbReference type="EC" id="3.1.-.-" evidence="9"/>
<keyword evidence="5 9" id="KW-0255">Endonuclease</keyword>
<dbReference type="GO" id="GO:0004521">
    <property type="term" value="F:RNA endonuclease activity"/>
    <property type="evidence" value="ECO:0007669"/>
    <property type="project" value="InterPro"/>
</dbReference>
<accession>A0AAU7V981</accession>
<dbReference type="GO" id="GO:0051607">
    <property type="term" value="P:defense response to virus"/>
    <property type="evidence" value="ECO:0007669"/>
    <property type="project" value="UniProtKB-UniRule"/>
</dbReference>
<feature type="binding site" evidence="9">
    <location>
        <position position="35"/>
    </location>
    <ligand>
        <name>Mg(2+)</name>
        <dbReference type="ChEBI" id="CHEBI:18420"/>
        <note>catalytic</note>
    </ligand>
</feature>
<evidence type="ECO:0000256" key="4">
    <source>
        <dbReference type="ARBA" id="ARBA00022723"/>
    </source>
</evidence>
<keyword evidence="7 9" id="KW-0460">Magnesium</keyword>
<gene>
    <name evidence="9 10" type="primary">cas2</name>
    <name evidence="10" type="ORF">SAC06_03320</name>
</gene>
<keyword evidence="8 9" id="KW-0051">Antiviral defense</keyword>
<name>A0AAU7V981_9ACTO</name>
<dbReference type="HAMAP" id="MF_01471">
    <property type="entry name" value="Cas2"/>
    <property type="match status" value="1"/>
</dbReference>
<dbReference type="RefSeq" id="WP_350258803.1">
    <property type="nucleotide sequence ID" value="NZ_CP138335.1"/>
</dbReference>
<comment type="subunit">
    <text evidence="9">Homodimer, forms a heterotetramer with a Cas1 homodimer.</text>
</comment>
<dbReference type="AlphaFoldDB" id="A0AAU7V981"/>
<evidence type="ECO:0000256" key="9">
    <source>
        <dbReference type="HAMAP-Rule" id="MF_01471"/>
    </source>
</evidence>
<evidence type="ECO:0000313" key="10">
    <source>
        <dbReference type="EMBL" id="XBW08603.1"/>
    </source>
</evidence>
<evidence type="ECO:0000256" key="2">
    <source>
        <dbReference type="ARBA" id="ARBA00009959"/>
    </source>
</evidence>
<sequence>MRATLPELMSIIGVETWVWRPAMSDDPMWSIVMFDLPVATKEQRRQASQFRKLLLDSGYTMLQFSVYTRYLPTGTNNHGTINRIKRALPDGGEVRIVHITDRQWATAFRFVAAESVPPEETPQQLAFF</sequence>
<evidence type="ECO:0000256" key="5">
    <source>
        <dbReference type="ARBA" id="ARBA00022759"/>
    </source>
</evidence>
<dbReference type="SUPFAM" id="SSF143430">
    <property type="entry name" value="TTP0101/SSO1404-like"/>
    <property type="match status" value="1"/>
</dbReference>
<dbReference type="InterPro" id="IPR021127">
    <property type="entry name" value="CRISPR_associated_Cas2"/>
</dbReference>
<keyword evidence="4 9" id="KW-0479">Metal-binding</keyword>
<dbReference type="GO" id="GO:0016787">
    <property type="term" value="F:hydrolase activity"/>
    <property type="evidence" value="ECO:0007669"/>
    <property type="project" value="UniProtKB-KW"/>
</dbReference>
<dbReference type="EMBL" id="CP138335">
    <property type="protein sequence ID" value="XBW08603.1"/>
    <property type="molecule type" value="Genomic_DNA"/>
</dbReference>
<comment type="similarity">
    <text evidence="2 9">Belongs to the CRISPR-associated endoribonuclease Cas2 protein family.</text>
</comment>
<evidence type="ECO:0000256" key="1">
    <source>
        <dbReference type="ARBA" id="ARBA00001946"/>
    </source>
</evidence>
<evidence type="ECO:0000256" key="7">
    <source>
        <dbReference type="ARBA" id="ARBA00022842"/>
    </source>
</evidence>
<protein>
    <recommendedName>
        <fullName evidence="9">CRISPR-associated endoribonuclease Cas2</fullName>
        <ecNumber evidence="9">3.1.-.-</ecNumber>
    </recommendedName>
</protein>
<comment type="cofactor">
    <cofactor evidence="1 9">
        <name>Mg(2+)</name>
        <dbReference type="ChEBI" id="CHEBI:18420"/>
    </cofactor>
</comment>
<comment type="function">
    <text evidence="9">CRISPR (clustered regularly interspaced short palindromic repeat), is an adaptive immune system that provides protection against mobile genetic elements (viruses, transposable elements and conjugative plasmids). CRISPR clusters contain sequences complementary to antecedent mobile elements and target invading nucleic acids. CRISPR clusters are transcribed and processed into CRISPR RNA (crRNA). Functions as a ssRNA-specific endoribonuclease. Involved in the integration of spacer DNA into the CRISPR cassette.</text>
</comment>
<evidence type="ECO:0000256" key="6">
    <source>
        <dbReference type="ARBA" id="ARBA00022801"/>
    </source>
</evidence>
<keyword evidence="3 9" id="KW-0540">Nuclease</keyword>
<dbReference type="GO" id="GO:0043571">
    <property type="term" value="P:maintenance of CRISPR repeat elements"/>
    <property type="evidence" value="ECO:0007669"/>
    <property type="project" value="UniProtKB-UniRule"/>
</dbReference>
<organism evidence="10">
    <name type="scientific">Scrofimicrobium appendicitidis</name>
    <dbReference type="NCBI Taxonomy" id="3079930"/>
    <lineage>
        <taxon>Bacteria</taxon>
        <taxon>Bacillati</taxon>
        <taxon>Actinomycetota</taxon>
        <taxon>Actinomycetes</taxon>
        <taxon>Actinomycetales</taxon>
        <taxon>Actinomycetaceae</taxon>
        <taxon>Scrofimicrobium</taxon>
    </lineage>
</organism>
<dbReference type="KEGG" id="sapp:SAC06_03320"/>
<dbReference type="InterPro" id="IPR019199">
    <property type="entry name" value="Virulence_VapD/CRISPR_Cas2"/>
</dbReference>
<keyword evidence="6 9" id="KW-0378">Hydrolase</keyword>
<dbReference type="GO" id="GO:0046872">
    <property type="term" value="F:metal ion binding"/>
    <property type="evidence" value="ECO:0007669"/>
    <property type="project" value="UniProtKB-UniRule"/>
</dbReference>
<reference evidence="10" key="1">
    <citation type="submission" date="2023-11" db="EMBL/GenBank/DDBJ databases">
        <title>Scrofimicrobium hongkongense sp. nov., isolated from a patient with peritonitis.</title>
        <authorList>
            <person name="Lao H.Y."/>
            <person name="Wong A.Y.P."/>
            <person name="Ng T.L."/>
            <person name="Wong R.Y.L."/>
            <person name="Yau M.C.Y."/>
            <person name="Lam J.Y.W."/>
            <person name="Siu G.K.H."/>
        </authorList>
    </citation>
    <scope>NUCLEOTIDE SEQUENCE</scope>
    <source>
        <strain evidence="10">R131</strain>
    </source>
</reference>
<evidence type="ECO:0000256" key="8">
    <source>
        <dbReference type="ARBA" id="ARBA00023118"/>
    </source>
</evidence>
<proteinExistence type="inferred from homology"/>
<evidence type="ECO:0000256" key="3">
    <source>
        <dbReference type="ARBA" id="ARBA00022722"/>
    </source>
</evidence>